<protein>
    <submittedName>
        <fullName evidence="1">Uncharacterized protein</fullName>
    </submittedName>
</protein>
<accession>A0A1H8PRM1</accession>
<reference evidence="1 2" key="1">
    <citation type="submission" date="2016-10" db="EMBL/GenBank/DDBJ databases">
        <authorList>
            <person name="de Groot N.N."/>
        </authorList>
    </citation>
    <scope>NUCLEOTIDE SEQUENCE [LARGE SCALE GENOMIC DNA]</scope>
    <source>
        <strain evidence="1 2">CGMCC 1.10434</strain>
    </source>
</reference>
<name>A0A1H8PRM1_9BACI</name>
<gene>
    <name evidence="1" type="ORF">SAMN04488134_107162</name>
</gene>
<proteinExistence type="predicted"/>
<organism evidence="1 2">
    <name type="scientific">Amphibacillus marinus</name>
    <dbReference type="NCBI Taxonomy" id="872970"/>
    <lineage>
        <taxon>Bacteria</taxon>
        <taxon>Bacillati</taxon>
        <taxon>Bacillota</taxon>
        <taxon>Bacilli</taxon>
        <taxon>Bacillales</taxon>
        <taxon>Bacillaceae</taxon>
        <taxon>Amphibacillus</taxon>
    </lineage>
</organism>
<keyword evidence="2" id="KW-1185">Reference proteome</keyword>
<evidence type="ECO:0000313" key="1">
    <source>
        <dbReference type="EMBL" id="SEO44590.1"/>
    </source>
</evidence>
<sequence>MVTRLLASANRSKCVLNSYFNINDNSAKSAESSFTFKLRIKTLRAS</sequence>
<dbReference type="STRING" id="872970.SAMN04488134_107162"/>
<dbReference type="AlphaFoldDB" id="A0A1H8PRM1"/>
<dbReference type="Proteomes" id="UP000199300">
    <property type="component" value="Unassembled WGS sequence"/>
</dbReference>
<evidence type="ECO:0000313" key="2">
    <source>
        <dbReference type="Proteomes" id="UP000199300"/>
    </source>
</evidence>
<dbReference type="EMBL" id="FODJ01000007">
    <property type="protein sequence ID" value="SEO44590.1"/>
    <property type="molecule type" value="Genomic_DNA"/>
</dbReference>